<proteinExistence type="predicted"/>
<evidence type="ECO:0000256" key="1">
    <source>
        <dbReference type="SAM" id="Phobius"/>
    </source>
</evidence>
<evidence type="ECO:0000313" key="3">
    <source>
        <dbReference type="Proteomes" id="UP001228376"/>
    </source>
</evidence>
<dbReference type="RefSeq" id="WP_320384109.1">
    <property type="nucleotide sequence ID" value="NZ_JAROCA020000001.1"/>
</dbReference>
<keyword evidence="1" id="KW-1133">Transmembrane helix</keyword>
<name>A0ABU5CEY5_9BACI</name>
<gene>
    <name evidence="2" type="ORF">P5G51_000430</name>
</gene>
<keyword evidence="1" id="KW-0812">Transmembrane</keyword>
<dbReference type="Proteomes" id="UP001228376">
    <property type="component" value="Unassembled WGS sequence"/>
</dbReference>
<reference evidence="2 3" key="1">
    <citation type="submission" date="2023-10" db="EMBL/GenBank/DDBJ databases">
        <title>179-bfca-hs.</title>
        <authorList>
            <person name="Miliotis G."/>
            <person name="Sengupta P."/>
            <person name="Hameed A."/>
            <person name="Chuvochina M."/>
            <person name="Mcdonagh F."/>
            <person name="Simpson A.C."/>
            <person name="Singh N.K."/>
            <person name="Rekha P.D."/>
            <person name="Raman K."/>
            <person name="Hugenholtz P."/>
            <person name="Venkateswaran K."/>
        </authorList>
    </citation>
    <scope>NUCLEOTIDE SEQUENCE [LARGE SCALE GENOMIC DNA]</scope>
    <source>
        <strain evidence="2 3">179-BFC-A-HS</strain>
    </source>
</reference>
<dbReference type="EMBL" id="JAROCA020000001">
    <property type="protein sequence ID" value="MDY0404080.1"/>
    <property type="molecule type" value="Genomic_DNA"/>
</dbReference>
<sequence>MDYSLIWKAVLIIVFGTVLLRIAGSKSISQMSLPQIVLMVGIGTLLIQPIATKNF</sequence>
<accession>A0ABU5CEY5</accession>
<organism evidence="2 3">
    <name type="scientific">Tigheibacillus jepli</name>
    <dbReference type="NCBI Taxonomy" id="3035914"/>
    <lineage>
        <taxon>Bacteria</taxon>
        <taxon>Bacillati</taxon>
        <taxon>Bacillota</taxon>
        <taxon>Bacilli</taxon>
        <taxon>Bacillales</taxon>
        <taxon>Bacillaceae</taxon>
        <taxon>Tigheibacillus</taxon>
    </lineage>
</organism>
<keyword evidence="1" id="KW-0472">Membrane</keyword>
<feature type="transmembrane region" description="Helical" evidence="1">
    <location>
        <begin position="36"/>
        <end position="52"/>
    </location>
</feature>
<feature type="transmembrane region" description="Helical" evidence="1">
    <location>
        <begin position="6"/>
        <end position="24"/>
    </location>
</feature>
<comment type="caution">
    <text evidence="2">The sequence shown here is derived from an EMBL/GenBank/DDBJ whole genome shotgun (WGS) entry which is preliminary data.</text>
</comment>
<evidence type="ECO:0000313" key="2">
    <source>
        <dbReference type="EMBL" id="MDY0404080.1"/>
    </source>
</evidence>
<protein>
    <submittedName>
        <fullName evidence="2">Uncharacterized protein</fullName>
    </submittedName>
</protein>
<keyword evidence="3" id="KW-1185">Reference proteome</keyword>